<proteinExistence type="inferred from homology"/>
<dbReference type="Gene3D" id="3.40.50.720">
    <property type="entry name" value="NAD(P)-binding Rossmann-like Domain"/>
    <property type="match status" value="2"/>
</dbReference>
<dbReference type="GO" id="GO:0009436">
    <property type="term" value="P:glyoxylate catabolic process"/>
    <property type="evidence" value="ECO:0007669"/>
    <property type="project" value="EnsemblFungi"/>
</dbReference>
<evidence type="ECO:0000259" key="5">
    <source>
        <dbReference type="Pfam" id="PF02826"/>
    </source>
</evidence>
<dbReference type="InterPro" id="IPR050223">
    <property type="entry name" value="D-isomer_2-hydroxyacid_DH"/>
</dbReference>
<dbReference type="KEGG" id="lel:PVL30_003197"/>
<keyword evidence="2 3" id="KW-0560">Oxidoreductase</keyword>
<dbReference type="GO" id="GO:0051287">
    <property type="term" value="F:NAD binding"/>
    <property type="evidence" value="ECO:0007669"/>
    <property type="project" value="InterPro"/>
</dbReference>
<accession>A5DYB3</accession>
<feature type="domain" description="D-isomer specific 2-hydroxyacid dehydrogenase catalytic" evidence="4">
    <location>
        <begin position="128"/>
        <end position="397"/>
    </location>
</feature>
<dbReference type="VEuPathDB" id="FungiDB:LELG_02350"/>
<evidence type="ECO:0000259" key="4">
    <source>
        <dbReference type="Pfam" id="PF00389"/>
    </source>
</evidence>
<evidence type="ECO:0000256" key="1">
    <source>
        <dbReference type="ARBA" id="ARBA00005854"/>
    </source>
</evidence>
<comment type="similarity">
    <text evidence="1 3">Belongs to the D-isomer specific 2-hydroxyacid dehydrogenase family.</text>
</comment>
<dbReference type="PANTHER" id="PTHR10996:SF257">
    <property type="entry name" value="GLYOXYLATE REDUCTASE 1"/>
    <property type="match status" value="1"/>
</dbReference>
<feature type="domain" description="D-isomer specific 2-hydroxyacid dehydrogenase NAD-binding" evidence="5">
    <location>
        <begin position="189"/>
        <end position="366"/>
    </location>
</feature>
<dbReference type="PROSITE" id="PS00065">
    <property type="entry name" value="D_2_HYDROXYACID_DH_1"/>
    <property type="match status" value="1"/>
</dbReference>
<dbReference type="SUPFAM" id="SSF52283">
    <property type="entry name" value="Formate/glycerate dehydrogenase catalytic domain-like"/>
    <property type="match status" value="1"/>
</dbReference>
<dbReference type="CDD" id="cd12168">
    <property type="entry name" value="Mand_dh_like"/>
    <property type="match status" value="1"/>
</dbReference>
<dbReference type="eggNOG" id="KOG0069">
    <property type="taxonomic scope" value="Eukaryota"/>
</dbReference>
<dbReference type="STRING" id="379508.A5DYB3"/>
<dbReference type="GO" id="GO:0030267">
    <property type="term" value="F:glyoxylate reductase (NADPH) activity"/>
    <property type="evidence" value="ECO:0007669"/>
    <property type="project" value="TreeGrafter"/>
</dbReference>
<dbReference type="InterPro" id="IPR036291">
    <property type="entry name" value="NAD(P)-bd_dom_sf"/>
</dbReference>
<dbReference type="Proteomes" id="UP000001996">
    <property type="component" value="Unassembled WGS sequence"/>
</dbReference>
<dbReference type="OMA" id="PHIAWAY"/>
<dbReference type="InterPro" id="IPR006139">
    <property type="entry name" value="D-isomer_2_OHA_DH_cat_dom"/>
</dbReference>
<gene>
    <name evidence="6" type="ORF">LELG_02350</name>
</gene>
<evidence type="ECO:0000313" key="6">
    <source>
        <dbReference type="EMBL" id="EDK44171.1"/>
    </source>
</evidence>
<organism evidence="6 7">
    <name type="scientific">Lodderomyces elongisporus (strain ATCC 11503 / CBS 2605 / JCM 1781 / NBRC 1676 / NRRL YB-4239)</name>
    <name type="common">Yeast</name>
    <name type="synonym">Saccharomyces elongisporus</name>
    <dbReference type="NCBI Taxonomy" id="379508"/>
    <lineage>
        <taxon>Eukaryota</taxon>
        <taxon>Fungi</taxon>
        <taxon>Dikarya</taxon>
        <taxon>Ascomycota</taxon>
        <taxon>Saccharomycotina</taxon>
        <taxon>Pichiomycetes</taxon>
        <taxon>Debaryomycetaceae</taxon>
        <taxon>Candida/Lodderomyces clade</taxon>
        <taxon>Lodderomyces</taxon>
    </lineage>
</organism>
<evidence type="ECO:0008006" key="8">
    <source>
        <dbReference type="Google" id="ProtNLM"/>
    </source>
</evidence>
<evidence type="ECO:0000313" key="7">
    <source>
        <dbReference type="Proteomes" id="UP000001996"/>
    </source>
</evidence>
<dbReference type="GO" id="GO:0005829">
    <property type="term" value="C:cytosol"/>
    <property type="evidence" value="ECO:0007669"/>
    <property type="project" value="TreeGrafter"/>
</dbReference>
<dbReference type="InterPro" id="IPR006140">
    <property type="entry name" value="D-isomer_DH_NAD-bd"/>
</dbReference>
<dbReference type="GO" id="GO:0047964">
    <property type="term" value="F:glyoxylate reductase (NADH) activity"/>
    <property type="evidence" value="ECO:0007669"/>
    <property type="project" value="EnsemblFungi"/>
</dbReference>
<dbReference type="Pfam" id="PF02826">
    <property type="entry name" value="2-Hacid_dh_C"/>
    <property type="match status" value="1"/>
</dbReference>
<dbReference type="Pfam" id="PF00389">
    <property type="entry name" value="2-Hacid_dh"/>
    <property type="match status" value="1"/>
</dbReference>
<dbReference type="PANTHER" id="PTHR10996">
    <property type="entry name" value="2-HYDROXYACID DEHYDROGENASE-RELATED"/>
    <property type="match status" value="1"/>
</dbReference>
<reference evidence="6 7" key="1">
    <citation type="journal article" date="2009" name="Nature">
        <title>Evolution of pathogenicity and sexual reproduction in eight Candida genomes.</title>
        <authorList>
            <person name="Butler G."/>
            <person name="Rasmussen M.D."/>
            <person name="Lin M.F."/>
            <person name="Santos M.A."/>
            <person name="Sakthikumar S."/>
            <person name="Munro C.A."/>
            <person name="Rheinbay E."/>
            <person name="Grabherr M."/>
            <person name="Forche A."/>
            <person name="Reedy J.L."/>
            <person name="Agrafioti I."/>
            <person name="Arnaud M.B."/>
            <person name="Bates S."/>
            <person name="Brown A.J."/>
            <person name="Brunke S."/>
            <person name="Costanzo M.C."/>
            <person name="Fitzpatrick D.A."/>
            <person name="de Groot P.W."/>
            <person name="Harris D."/>
            <person name="Hoyer L.L."/>
            <person name="Hube B."/>
            <person name="Klis F.M."/>
            <person name="Kodira C."/>
            <person name="Lennard N."/>
            <person name="Logue M.E."/>
            <person name="Martin R."/>
            <person name="Neiman A.M."/>
            <person name="Nikolaou E."/>
            <person name="Quail M.A."/>
            <person name="Quinn J."/>
            <person name="Santos M.C."/>
            <person name="Schmitzberger F.F."/>
            <person name="Sherlock G."/>
            <person name="Shah P."/>
            <person name="Silverstein K.A."/>
            <person name="Skrzypek M.S."/>
            <person name="Soll D."/>
            <person name="Staggs R."/>
            <person name="Stansfield I."/>
            <person name="Stumpf M.P."/>
            <person name="Sudbery P.E."/>
            <person name="Srikantha T."/>
            <person name="Zeng Q."/>
            <person name="Berman J."/>
            <person name="Berriman M."/>
            <person name="Heitman J."/>
            <person name="Gow N.A."/>
            <person name="Lorenz M.C."/>
            <person name="Birren B.W."/>
            <person name="Kellis M."/>
            <person name="Cuomo C.A."/>
        </authorList>
    </citation>
    <scope>NUCLEOTIDE SEQUENCE [LARGE SCALE GENOMIC DNA]</scope>
    <source>
        <strain evidence="7">ATCC 11503 / BCRC 21390 / CBS 2605 / JCM 1781 / NBRC 1676 / NRRL YB-4239</strain>
    </source>
</reference>
<dbReference type="EMBL" id="CH981526">
    <property type="protein sequence ID" value="EDK44171.1"/>
    <property type="molecule type" value="Genomic_DNA"/>
</dbReference>
<evidence type="ECO:0000256" key="2">
    <source>
        <dbReference type="ARBA" id="ARBA00023002"/>
    </source>
</evidence>
<dbReference type="FunCoup" id="A5DYB3">
    <property type="interactions" value="448"/>
</dbReference>
<dbReference type="FunFam" id="3.40.50.720:FF:000026">
    <property type="entry name" value="Glyoxylate/hydroxypyruvate reductase B"/>
    <property type="match status" value="1"/>
</dbReference>
<dbReference type="GeneID" id="5233183"/>
<dbReference type="OrthoDB" id="9991913at2759"/>
<sequence length="411" mass="45570">MLQNVFFFFHNKQYLNKLNCLRFFQSLSSNYSSLDNPKSLSFTLRLSLLSSPLIFHRSRSIMTTASPNSTPKPKVLRLGKIRFGQEKWDEVSKYAEVVDCDSANREQFLKDLQGKYSDVTNISRTFESVAQTGRFDEEVAAHVPKTLVSVSHTGAGYDQVDVEPFTKRGIQVSNITVPVEAPTADTAVWLAITCLRNYKVASDLVKQGKWPGQAAAGAKLGHSPEGKVVGIMGMGGIGRAIRDRLKPFGFEKIIYYNRSRLDPKLEAGAEYVSKEELFKQSDIIMISIPLNAHTRHSIDKSAIEQMKDGVILVNTARGAVIKESELPELIKSGKIGALGADVFENEPEIPKELLELPQVVALPHVGTYTSEAIKNMEDWVADNVLSAIKTGKVKSIVPEQKDTKFDVKPLV</sequence>
<keyword evidence="7" id="KW-1185">Reference proteome</keyword>
<dbReference type="GO" id="GO:0016618">
    <property type="term" value="F:hydroxypyruvate reductase [NAD(P)H] activity"/>
    <property type="evidence" value="ECO:0007669"/>
    <property type="project" value="TreeGrafter"/>
</dbReference>
<dbReference type="SUPFAM" id="SSF51735">
    <property type="entry name" value="NAD(P)-binding Rossmann-fold domains"/>
    <property type="match status" value="1"/>
</dbReference>
<dbReference type="InParanoid" id="A5DYB3"/>
<name>A5DYB3_LODEL</name>
<evidence type="ECO:0000256" key="3">
    <source>
        <dbReference type="RuleBase" id="RU003719"/>
    </source>
</evidence>
<dbReference type="HOGENOM" id="CLU_019796_1_2_1"/>
<dbReference type="InterPro" id="IPR029752">
    <property type="entry name" value="D-isomer_DH_CS1"/>
</dbReference>
<dbReference type="AlphaFoldDB" id="A5DYB3"/>
<protein>
    <recommendedName>
        <fullName evidence="8">Glyoxylate reductase 1</fullName>
    </recommendedName>
</protein>